<proteinExistence type="predicted"/>
<comment type="caution">
    <text evidence="1">The sequence shown here is derived from an EMBL/GenBank/DDBJ whole genome shotgun (WGS) entry which is preliminary data.</text>
</comment>
<evidence type="ECO:0000313" key="1">
    <source>
        <dbReference type="EMBL" id="MCI4394612.1"/>
    </source>
</evidence>
<reference evidence="1 2" key="1">
    <citation type="journal article" date="2022" name="bioRxiv">
        <title>An ancient truncated duplication of the anti-Mullerian hormone receptor type 2 gene is a potential conserved master sex determinant in the Pangasiidae catfish family.</title>
        <authorList>
            <person name="Wen M."/>
            <person name="Pan Q."/>
            <person name="Jouanno E."/>
            <person name="Montfort J."/>
            <person name="Zahm M."/>
            <person name="Cabau C."/>
            <person name="Klopp C."/>
            <person name="Iampietro C."/>
            <person name="Roques C."/>
            <person name="Bouchez O."/>
            <person name="Castinel A."/>
            <person name="Donnadieu C."/>
            <person name="Parrinello H."/>
            <person name="Poncet C."/>
            <person name="Belmonte E."/>
            <person name="Gautier V."/>
            <person name="Avarre J.-C."/>
            <person name="Dugue R."/>
            <person name="Gustiano R."/>
            <person name="Ha T.T.T."/>
            <person name="Campet M."/>
            <person name="Sriphairoj K."/>
            <person name="Ribolli J."/>
            <person name="de Almeida F.L."/>
            <person name="Desvignes T."/>
            <person name="Postlethwait J.H."/>
            <person name="Bucao C.F."/>
            <person name="Robinson-Rechavi M."/>
            <person name="Bobe J."/>
            <person name="Herpin A."/>
            <person name="Guiguen Y."/>
        </authorList>
    </citation>
    <scope>NUCLEOTIDE SEQUENCE [LARGE SCALE GENOMIC DNA]</scope>
    <source>
        <strain evidence="1">YG-Dec2019</strain>
    </source>
</reference>
<sequence>MEIEQLEMCEKEELEKQLKSLTTTDFSELILATELRLVLLGRTGSGKTATQNTILGREERNQAATSEATSTATSIATQQSETTQGEVAGRKVIVVDTPDWFTGSGLSLEKLRQDEGLRVHLSAPGPLVFLLVIPIKHSQDTEVYAEEVIEEIRLKMAEIFGKRFGGNIMILFTVTEELQKKSIEEFIQSGNWLYQRLVEKCENRFHCLNIKERGDGSQVSELLEKIEKMVEGNRNGAEIYQIIRDMGRERHSKDAWIREVQHQMQKTLERCEKFIKEYENDLKNIETGESYVGQKELILKLKKEHELKRDIGKNIKKMYDRVAGLEENRQFIKVILPENQQPIWLSLPGEQTKNPEKHKELAQLEEFFSKNMGKIHEKKANCEE</sequence>
<evidence type="ECO:0000313" key="2">
    <source>
        <dbReference type="Proteomes" id="UP000829447"/>
    </source>
</evidence>
<gene>
    <name evidence="1" type="ORF">PGIGA_G00170750</name>
</gene>
<dbReference type="EMBL" id="CM040480">
    <property type="protein sequence ID" value="MCI4394612.1"/>
    <property type="molecule type" value="Genomic_DNA"/>
</dbReference>
<protein>
    <submittedName>
        <fullName evidence="1">Uncharacterized protein</fullName>
    </submittedName>
</protein>
<name>A0ACC5XTW3_PANGG</name>
<accession>A0ACC5XTW3</accession>
<organism evidence="1 2">
    <name type="scientific">Pangasianodon gigas</name>
    <name type="common">Mekong giant catfish</name>
    <name type="synonym">Pangasius gigas</name>
    <dbReference type="NCBI Taxonomy" id="30993"/>
    <lineage>
        <taxon>Eukaryota</taxon>
        <taxon>Metazoa</taxon>
        <taxon>Chordata</taxon>
        <taxon>Craniata</taxon>
        <taxon>Vertebrata</taxon>
        <taxon>Euteleostomi</taxon>
        <taxon>Actinopterygii</taxon>
        <taxon>Neopterygii</taxon>
        <taxon>Teleostei</taxon>
        <taxon>Ostariophysi</taxon>
        <taxon>Siluriformes</taxon>
        <taxon>Pangasiidae</taxon>
        <taxon>Pangasianodon</taxon>
    </lineage>
</organism>
<dbReference type="Proteomes" id="UP000829447">
    <property type="component" value="Linkage Group LG27"/>
</dbReference>
<keyword evidence="2" id="KW-1185">Reference proteome</keyword>